<dbReference type="EMBL" id="CP002505">
    <property type="protein sequence ID" value="ADW75638.1"/>
    <property type="molecule type" value="Genomic_DNA"/>
</dbReference>
<organism evidence="5 6">
    <name type="scientific">Rahnella sp. (strain Y9602)</name>
    <dbReference type="NCBI Taxonomy" id="2703885"/>
    <lineage>
        <taxon>Bacteria</taxon>
        <taxon>Pseudomonadati</taxon>
        <taxon>Pseudomonadota</taxon>
        <taxon>Gammaproteobacteria</taxon>
        <taxon>Enterobacterales</taxon>
        <taxon>Yersiniaceae</taxon>
        <taxon>Rahnella</taxon>
    </lineage>
</organism>
<evidence type="ECO:0000256" key="2">
    <source>
        <dbReference type="ARBA" id="ARBA00023125"/>
    </source>
</evidence>
<protein>
    <submittedName>
        <fullName evidence="5">Transcriptional regulator, AraC family</fullName>
    </submittedName>
</protein>
<accession>A0A0H3FF23</accession>
<evidence type="ECO:0000256" key="1">
    <source>
        <dbReference type="ARBA" id="ARBA00023015"/>
    </source>
</evidence>
<dbReference type="SUPFAM" id="SSF46689">
    <property type="entry name" value="Homeodomain-like"/>
    <property type="match status" value="2"/>
</dbReference>
<dbReference type="Gene3D" id="1.10.10.60">
    <property type="entry name" value="Homeodomain-like"/>
    <property type="match status" value="2"/>
</dbReference>
<dbReference type="Proteomes" id="UP000007257">
    <property type="component" value="Chromosome"/>
</dbReference>
<reference evidence="5 6" key="2">
    <citation type="journal article" date="2012" name="J. Bacteriol.">
        <title>Complete Genome Sequence of Rahnella sp. Strain Y9602, a Gammaproteobacterium Isolate from Metal- and Radionuclide-Contaminated Soil.</title>
        <authorList>
            <person name="Martinez R.J."/>
            <person name="Bruce D."/>
            <person name="Detter C."/>
            <person name="Goodwin L.A."/>
            <person name="Han J."/>
            <person name="Han C.S."/>
            <person name="Held B."/>
            <person name="Land M.L."/>
            <person name="Mikhailova N."/>
            <person name="Nolan M."/>
            <person name="Pennacchio L."/>
            <person name="Pitluck S."/>
            <person name="Tapia R."/>
            <person name="Woyke T."/>
            <person name="Sobecky P.A."/>
        </authorList>
    </citation>
    <scope>NUCLEOTIDE SEQUENCE [LARGE SCALE GENOMIC DNA]</scope>
    <source>
        <strain evidence="5 6">Y9602</strain>
    </source>
</reference>
<dbReference type="Pfam" id="PF12833">
    <property type="entry name" value="HTH_18"/>
    <property type="match status" value="1"/>
</dbReference>
<gene>
    <name evidence="5" type="ordered locus">Rahaq_4050</name>
</gene>
<evidence type="ECO:0000256" key="3">
    <source>
        <dbReference type="ARBA" id="ARBA00023163"/>
    </source>
</evidence>
<dbReference type="InterPro" id="IPR018060">
    <property type="entry name" value="HTH_AraC"/>
</dbReference>
<keyword evidence="1" id="KW-0805">Transcription regulation</keyword>
<dbReference type="PRINTS" id="PR00032">
    <property type="entry name" value="HTHARAC"/>
</dbReference>
<dbReference type="PROSITE" id="PS00041">
    <property type="entry name" value="HTH_ARAC_FAMILY_1"/>
    <property type="match status" value="1"/>
</dbReference>
<evidence type="ECO:0000313" key="5">
    <source>
        <dbReference type="EMBL" id="ADW75638.1"/>
    </source>
</evidence>
<dbReference type="InterPro" id="IPR020449">
    <property type="entry name" value="Tscrpt_reg_AraC-type_HTH"/>
</dbReference>
<dbReference type="eggNOG" id="COG4977">
    <property type="taxonomic scope" value="Bacteria"/>
</dbReference>
<evidence type="ECO:0000259" key="4">
    <source>
        <dbReference type="PROSITE" id="PS01124"/>
    </source>
</evidence>
<dbReference type="InterPro" id="IPR050204">
    <property type="entry name" value="AraC_XylS_family_regulators"/>
</dbReference>
<dbReference type="PANTHER" id="PTHR46796:SF6">
    <property type="entry name" value="ARAC SUBFAMILY"/>
    <property type="match status" value="1"/>
</dbReference>
<dbReference type="KEGG" id="rah:Rahaq_4050"/>
<name>A0A0H3FF23_RAHSY</name>
<dbReference type="GO" id="GO:0003700">
    <property type="term" value="F:DNA-binding transcription factor activity"/>
    <property type="evidence" value="ECO:0007669"/>
    <property type="project" value="InterPro"/>
</dbReference>
<keyword evidence="3" id="KW-0804">Transcription</keyword>
<dbReference type="AlphaFoldDB" id="A0A0H3FF23"/>
<dbReference type="GO" id="GO:0043565">
    <property type="term" value="F:sequence-specific DNA binding"/>
    <property type="evidence" value="ECO:0007669"/>
    <property type="project" value="InterPro"/>
</dbReference>
<proteinExistence type="predicted"/>
<feature type="domain" description="HTH araC/xylS-type" evidence="4">
    <location>
        <begin position="202"/>
        <end position="300"/>
    </location>
</feature>
<dbReference type="HOGENOM" id="CLU_000445_88_4_6"/>
<dbReference type="PANTHER" id="PTHR46796">
    <property type="entry name" value="HTH-TYPE TRANSCRIPTIONAL ACTIVATOR RHAS-RELATED"/>
    <property type="match status" value="1"/>
</dbReference>
<reference evidence="6" key="1">
    <citation type="submission" date="2011-01" db="EMBL/GenBank/DDBJ databases">
        <title>Complete sequence of chromosome of Rahnella sp. Y9602.</title>
        <authorList>
            <consortium name="US DOE Joint Genome Institute"/>
            <person name="Lucas S."/>
            <person name="Copeland A."/>
            <person name="Lapidus A."/>
            <person name="Cheng J.-F."/>
            <person name="Goodwin L."/>
            <person name="Pitluck S."/>
            <person name="Lu M."/>
            <person name="Detter J.C."/>
            <person name="Han C."/>
            <person name="Tapia R."/>
            <person name="Land M."/>
            <person name="Hauser L."/>
            <person name="Kyrpides N."/>
            <person name="Ivanova N."/>
            <person name="Ovchinnikova G."/>
            <person name="Pagani I."/>
            <person name="Sobecky P.A."/>
            <person name="Martinez R.J."/>
            <person name="Woyke T."/>
        </authorList>
    </citation>
    <scope>NUCLEOTIDE SEQUENCE [LARGE SCALE GENOMIC DNA]</scope>
    <source>
        <strain evidence="6">Y9602</strain>
    </source>
</reference>
<dbReference type="PROSITE" id="PS01124">
    <property type="entry name" value="HTH_ARAC_FAMILY_2"/>
    <property type="match status" value="1"/>
</dbReference>
<sequence>MGVIFPPHGYAMTKVYQAFETLRQHKAVLHDSVELGSGIQLAAWSNKNDIVNQESADHHTLSLYVADGYECYHKTRSGWRNGGGPDRFCLMPKGSMSSWDVRDDLSFVHLYCSDEHLRHLVEQTWDRSPAAIELEERTFGEDPQITLLYRHFLLSSQWQENSNQLMLSSAANLLMAHLVKHYTHLQWALPTVRGGLAPHMLNRVKDYIHTHLGQALILPELAALAELSEFHFARMFKQSMGLAPHQYVMNARLIRAENLLKTSQMDITSIALECGFSSASHFSNRFKSVRGITPTALRGGIIV</sequence>
<evidence type="ECO:0000313" key="6">
    <source>
        <dbReference type="Proteomes" id="UP000007257"/>
    </source>
</evidence>
<dbReference type="SMART" id="SM00342">
    <property type="entry name" value="HTH_ARAC"/>
    <property type="match status" value="1"/>
</dbReference>
<dbReference type="InterPro" id="IPR009057">
    <property type="entry name" value="Homeodomain-like_sf"/>
</dbReference>
<dbReference type="InterPro" id="IPR018062">
    <property type="entry name" value="HTH_AraC-typ_CS"/>
</dbReference>
<keyword evidence="2" id="KW-0238">DNA-binding</keyword>